<dbReference type="PANTHER" id="PTHR33067">
    <property type="entry name" value="RNA-DIRECTED DNA POLYMERASE-RELATED"/>
    <property type="match status" value="1"/>
</dbReference>
<evidence type="ECO:0000313" key="1">
    <source>
        <dbReference type="Proteomes" id="UP000515211"/>
    </source>
</evidence>
<reference evidence="1" key="1">
    <citation type="journal article" date="2016" name="Nat. Genet.">
        <title>The genome sequences of Arachis duranensis and Arachis ipaensis, the diploid ancestors of cultivated peanut.</title>
        <authorList>
            <person name="Bertioli D.J."/>
            <person name="Cannon S.B."/>
            <person name="Froenicke L."/>
            <person name="Huang G."/>
            <person name="Farmer A.D."/>
            <person name="Cannon E.K."/>
            <person name="Liu X."/>
            <person name="Gao D."/>
            <person name="Clevenger J."/>
            <person name="Dash S."/>
            <person name="Ren L."/>
            <person name="Moretzsohn M.C."/>
            <person name="Shirasawa K."/>
            <person name="Huang W."/>
            <person name="Vidigal B."/>
            <person name="Abernathy B."/>
            <person name="Chu Y."/>
            <person name="Niederhuth C.E."/>
            <person name="Umale P."/>
            <person name="Araujo A.C."/>
            <person name="Kozik A."/>
            <person name="Kim K.D."/>
            <person name="Burow M.D."/>
            <person name="Varshney R.K."/>
            <person name="Wang X."/>
            <person name="Zhang X."/>
            <person name="Barkley N."/>
            <person name="Guimaraes P.M."/>
            <person name="Isobe S."/>
            <person name="Guo B."/>
            <person name="Liao B."/>
            <person name="Stalker H.T."/>
            <person name="Schmitz R.J."/>
            <person name="Scheffler B.E."/>
            <person name="Leal-Bertioli S.C."/>
            <person name="Xun X."/>
            <person name="Jackson S.A."/>
            <person name="Michelmore R."/>
            <person name="Ozias-Akins P."/>
        </authorList>
    </citation>
    <scope>NUCLEOTIDE SEQUENCE [LARGE SCALE GENOMIC DNA]</scope>
    <source>
        <strain evidence="1">cv. V14167</strain>
    </source>
</reference>
<keyword evidence="1" id="KW-1185">Reference proteome</keyword>
<protein>
    <submittedName>
        <fullName evidence="2">Uncharacterized protein LOC107493826</fullName>
    </submittedName>
</protein>
<dbReference type="KEGG" id="adu:107493826"/>
<sequence>MPKKRQILALNVIKGVAGRSMPTKDSLVEEQKEIRTHEETIEVPLNAWLKIIESEEYSSSDEEKETREEQIAQYLGILMKLNAKLFGTETLEEEPLVFTKELNVLFQKKLSQKMPDPGHFLIPCTIRTITFEKALCDLGSSINLMPLCVIERLGIFEVKAAKILLEMEDK</sequence>
<reference evidence="2" key="2">
    <citation type="submission" date="2025-08" db="UniProtKB">
        <authorList>
            <consortium name="RefSeq"/>
        </authorList>
    </citation>
    <scope>IDENTIFICATION</scope>
    <source>
        <tissue evidence="2">Whole plant</tissue>
    </source>
</reference>
<name>A0A6P4DPV1_ARADU</name>
<dbReference type="PANTHER" id="PTHR33067:SF9">
    <property type="entry name" value="RNA-DIRECTED DNA POLYMERASE"/>
    <property type="match status" value="1"/>
</dbReference>
<dbReference type="InterPro" id="IPR021109">
    <property type="entry name" value="Peptidase_aspartic_dom_sf"/>
</dbReference>
<evidence type="ECO:0000313" key="2">
    <source>
        <dbReference type="RefSeq" id="XP_015970348.1"/>
    </source>
</evidence>
<organism evidence="1 2">
    <name type="scientific">Arachis duranensis</name>
    <name type="common">Wild peanut</name>
    <dbReference type="NCBI Taxonomy" id="130453"/>
    <lineage>
        <taxon>Eukaryota</taxon>
        <taxon>Viridiplantae</taxon>
        <taxon>Streptophyta</taxon>
        <taxon>Embryophyta</taxon>
        <taxon>Tracheophyta</taxon>
        <taxon>Spermatophyta</taxon>
        <taxon>Magnoliopsida</taxon>
        <taxon>eudicotyledons</taxon>
        <taxon>Gunneridae</taxon>
        <taxon>Pentapetalae</taxon>
        <taxon>rosids</taxon>
        <taxon>fabids</taxon>
        <taxon>Fabales</taxon>
        <taxon>Fabaceae</taxon>
        <taxon>Papilionoideae</taxon>
        <taxon>50 kb inversion clade</taxon>
        <taxon>dalbergioids sensu lato</taxon>
        <taxon>Dalbergieae</taxon>
        <taxon>Pterocarpus clade</taxon>
        <taxon>Arachis</taxon>
    </lineage>
</organism>
<gene>
    <name evidence="2" type="primary">LOC107493826</name>
</gene>
<dbReference type="Gene3D" id="2.40.70.10">
    <property type="entry name" value="Acid Proteases"/>
    <property type="match status" value="1"/>
</dbReference>
<dbReference type="RefSeq" id="XP_015970348.1">
    <property type="nucleotide sequence ID" value="XM_016114862.1"/>
</dbReference>
<accession>A0A6P4DPV1</accession>
<dbReference type="Proteomes" id="UP000515211">
    <property type="component" value="Chromosome 6"/>
</dbReference>
<dbReference type="GeneID" id="107493826"/>
<proteinExistence type="predicted"/>
<dbReference type="AlphaFoldDB" id="A0A6P4DPV1"/>